<evidence type="ECO:0000256" key="1">
    <source>
        <dbReference type="SAM" id="SignalP"/>
    </source>
</evidence>
<name>A0A5P8E508_9BACT</name>
<keyword evidence="1" id="KW-0732">Signal</keyword>
<sequence length="203" mass="23060">MKRVLLILSMVLPLCLFGQNNEAKYLAGAVPVENGFVTFKKDFTATGKSKAEIFAAIRDYTLSQIVEGDNHLPQSRFTALDEEEGIIAASIEETLYFRRSALVTHSTRFFYQLVYQIADGKFSVEMRRLHYLYDEATAAGIPEQEMPAEKWIVDSEALNKSKTKLTRIAGKFRRYTIDRKDEIFLGVAQAVGADKKVEIRESY</sequence>
<dbReference type="AlphaFoldDB" id="A0A5P8E508"/>
<feature type="domain" description="DUF4468" evidence="2">
    <location>
        <begin position="39"/>
        <end position="131"/>
    </location>
</feature>
<keyword evidence="4" id="KW-1185">Reference proteome</keyword>
<dbReference type="Gene3D" id="3.30.530.80">
    <property type="match status" value="1"/>
</dbReference>
<feature type="signal peptide" evidence="1">
    <location>
        <begin position="1"/>
        <end position="23"/>
    </location>
</feature>
<dbReference type="InterPro" id="IPR027823">
    <property type="entry name" value="DUF4468"/>
</dbReference>
<dbReference type="OrthoDB" id="1067229at2"/>
<protein>
    <submittedName>
        <fullName evidence="3">DUF4468 domain-containing protein</fullName>
    </submittedName>
</protein>
<dbReference type="Pfam" id="PF14730">
    <property type="entry name" value="DUF4468"/>
    <property type="match status" value="1"/>
</dbReference>
<proteinExistence type="predicted"/>
<evidence type="ECO:0000313" key="3">
    <source>
        <dbReference type="EMBL" id="QFQ12051.1"/>
    </source>
</evidence>
<accession>A0A5P8E508</accession>
<feature type="chain" id="PRO_5024298798" evidence="1">
    <location>
        <begin position="24"/>
        <end position="203"/>
    </location>
</feature>
<reference evidence="3 4" key="1">
    <citation type="submission" date="2018-11" db="EMBL/GenBank/DDBJ databases">
        <authorList>
            <person name="Na S.W."/>
            <person name="Baik M."/>
        </authorList>
    </citation>
    <scope>NUCLEOTIDE SEQUENCE [LARGE SCALE GENOMIC DNA]</scope>
    <source>
        <strain evidence="3 4">E39</strain>
    </source>
</reference>
<dbReference type="KEGG" id="alq:C7Y71_002885"/>
<dbReference type="CDD" id="cd12190">
    <property type="entry name" value="Bacova_04320_like"/>
    <property type="match status" value="1"/>
</dbReference>
<gene>
    <name evidence="3" type="ORF">C7Y71_002885</name>
</gene>
<evidence type="ECO:0000313" key="4">
    <source>
        <dbReference type="Proteomes" id="UP000249375"/>
    </source>
</evidence>
<dbReference type="Proteomes" id="UP000249375">
    <property type="component" value="Chromosome"/>
</dbReference>
<organism evidence="3 4">
    <name type="scientific">Pseudoprevotella muciniphila</name>
    <dbReference type="NCBI Taxonomy" id="2133944"/>
    <lineage>
        <taxon>Bacteria</taxon>
        <taxon>Pseudomonadati</taxon>
        <taxon>Bacteroidota</taxon>
        <taxon>Bacteroidia</taxon>
        <taxon>Bacteroidales</taxon>
        <taxon>Prevotellaceae</taxon>
        <taxon>Pseudoprevotella</taxon>
    </lineage>
</organism>
<dbReference type="RefSeq" id="WP_111898654.1">
    <property type="nucleotide sequence ID" value="NZ_CP033459.1"/>
</dbReference>
<dbReference type="EMBL" id="CP033459">
    <property type="protein sequence ID" value="QFQ12051.1"/>
    <property type="molecule type" value="Genomic_DNA"/>
</dbReference>
<evidence type="ECO:0000259" key="2">
    <source>
        <dbReference type="Pfam" id="PF14730"/>
    </source>
</evidence>